<evidence type="ECO:0000259" key="5">
    <source>
        <dbReference type="PROSITE" id="PS51891"/>
    </source>
</evidence>
<dbReference type="PANTHER" id="PTHR33337:SF40">
    <property type="entry name" value="CENP-V_GFA DOMAIN-CONTAINING PROTEIN-RELATED"/>
    <property type="match status" value="1"/>
</dbReference>
<sequence>MAYLYTPTQPPPSSQTIHPIGGIDMTLGGSCLCKAVSYEITGPLGPTGHCHCSICRKAHGAAFVTWTLINSEQFRWTSGLELVQGYESSPGRQRCFCRQCGSHLVSTEAGNVTEVVLATIDGDPGVRPEEHIFVDSKAPWYEITDGLPQSAAWPPGMDPSLPLKV</sequence>
<dbReference type="EC" id="4.4.1.22" evidence="6"/>
<gene>
    <name evidence="6" type="ORF">XM38_038980</name>
</gene>
<dbReference type="InterPro" id="IPR006913">
    <property type="entry name" value="CENP-V/GFA"/>
</dbReference>
<keyword evidence="2" id="KW-0479">Metal-binding</keyword>
<evidence type="ECO:0000256" key="1">
    <source>
        <dbReference type="ARBA" id="ARBA00005495"/>
    </source>
</evidence>
<evidence type="ECO:0000313" key="6">
    <source>
        <dbReference type="EMBL" id="ASC72938.1"/>
    </source>
</evidence>
<keyword evidence="7" id="KW-1185">Reference proteome</keyword>
<dbReference type="SUPFAM" id="SSF51316">
    <property type="entry name" value="Mss4-like"/>
    <property type="match status" value="1"/>
</dbReference>
<comment type="similarity">
    <text evidence="1">Belongs to the Gfa family.</text>
</comment>
<dbReference type="STRING" id="1641165.XM38_02960"/>
<organism evidence="6 7">
    <name type="scientific">Halomicronema hongdechloris C2206</name>
    <dbReference type="NCBI Taxonomy" id="1641165"/>
    <lineage>
        <taxon>Bacteria</taxon>
        <taxon>Bacillati</taxon>
        <taxon>Cyanobacteriota</taxon>
        <taxon>Cyanophyceae</taxon>
        <taxon>Nodosilineales</taxon>
        <taxon>Nodosilineaceae</taxon>
        <taxon>Halomicronema</taxon>
    </lineage>
</organism>
<dbReference type="Proteomes" id="UP000191901">
    <property type="component" value="Chromosome"/>
</dbReference>
<dbReference type="KEGG" id="hhg:XM38_038980"/>
<keyword evidence="3" id="KW-0862">Zinc</keyword>
<name>A0A1Z3HRM9_9CYAN</name>
<dbReference type="Gene3D" id="3.90.1590.10">
    <property type="entry name" value="glutathione-dependent formaldehyde- activating enzyme (gfa)"/>
    <property type="match status" value="1"/>
</dbReference>
<protein>
    <submittedName>
        <fullName evidence="6">Glutathione-dependent formaldehyde-activating enzyme</fullName>
        <ecNumber evidence="6">4.4.1.22</ecNumber>
    </submittedName>
</protein>
<dbReference type="InterPro" id="IPR011057">
    <property type="entry name" value="Mss4-like_sf"/>
</dbReference>
<dbReference type="AlphaFoldDB" id="A0A1Z3HRM9"/>
<proteinExistence type="inferred from homology"/>
<feature type="domain" description="CENP-V/GFA" evidence="5">
    <location>
        <begin position="27"/>
        <end position="142"/>
    </location>
</feature>
<evidence type="ECO:0000256" key="3">
    <source>
        <dbReference type="ARBA" id="ARBA00022833"/>
    </source>
</evidence>
<accession>A0A1Z3HRM9</accession>
<dbReference type="Pfam" id="PF04828">
    <property type="entry name" value="GFA"/>
    <property type="match status" value="1"/>
</dbReference>
<evidence type="ECO:0000256" key="2">
    <source>
        <dbReference type="ARBA" id="ARBA00022723"/>
    </source>
</evidence>
<dbReference type="PANTHER" id="PTHR33337">
    <property type="entry name" value="GFA DOMAIN-CONTAINING PROTEIN"/>
    <property type="match status" value="1"/>
</dbReference>
<dbReference type="EMBL" id="CP021983">
    <property type="protein sequence ID" value="ASC72938.1"/>
    <property type="molecule type" value="Genomic_DNA"/>
</dbReference>
<dbReference type="GO" id="GO:0046872">
    <property type="term" value="F:metal ion binding"/>
    <property type="evidence" value="ECO:0007669"/>
    <property type="project" value="UniProtKB-KW"/>
</dbReference>
<dbReference type="PROSITE" id="PS51891">
    <property type="entry name" value="CENP_V_GFA"/>
    <property type="match status" value="1"/>
</dbReference>
<dbReference type="RefSeq" id="WP_256995677.1">
    <property type="nucleotide sequence ID" value="NZ_CP021983.2"/>
</dbReference>
<keyword evidence="4 6" id="KW-0456">Lyase</keyword>
<reference evidence="6 7" key="1">
    <citation type="journal article" date="2016" name="Biochim. Biophys. Acta">
        <title>Characterization of red-shifted phycobilisomes isolated from the chlorophyll f-containing cyanobacterium Halomicronema hongdechloris.</title>
        <authorList>
            <person name="Li Y."/>
            <person name="Lin Y."/>
            <person name="Garvey C.J."/>
            <person name="Birch D."/>
            <person name="Corkery R.W."/>
            <person name="Loughlin P.C."/>
            <person name="Scheer H."/>
            <person name="Willows R.D."/>
            <person name="Chen M."/>
        </authorList>
    </citation>
    <scope>NUCLEOTIDE SEQUENCE [LARGE SCALE GENOMIC DNA]</scope>
    <source>
        <strain evidence="6 7">C2206</strain>
    </source>
</reference>
<evidence type="ECO:0000313" key="7">
    <source>
        <dbReference type="Proteomes" id="UP000191901"/>
    </source>
</evidence>
<evidence type="ECO:0000256" key="4">
    <source>
        <dbReference type="ARBA" id="ARBA00023239"/>
    </source>
</evidence>
<dbReference type="GO" id="GO:0051907">
    <property type="term" value="F:S-(hydroxymethyl)glutathione synthase activity"/>
    <property type="evidence" value="ECO:0007669"/>
    <property type="project" value="UniProtKB-EC"/>
</dbReference>